<organism evidence="1 2">
    <name type="scientific">Cellulomonas xylanilytica</name>
    <dbReference type="NCBI Taxonomy" id="233583"/>
    <lineage>
        <taxon>Bacteria</taxon>
        <taxon>Bacillati</taxon>
        <taxon>Actinomycetota</taxon>
        <taxon>Actinomycetes</taxon>
        <taxon>Micrococcales</taxon>
        <taxon>Cellulomonadaceae</taxon>
        <taxon>Cellulomonas</taxon>
    </lineage>
</organism>
<dbReference type="Proteomes" id="UP000321118">
    <property type="component" value="Unassembled WGS sequence"/>
</dbReference>
<gene>
    <name evidence="1" type="ORF">CXY01_29070</name>
</gene>
<evidence type="ECO:0000313" key="1">
    <source>
        <dbReference type="EMBL" id="GEK22387.1"/>
    </source>
</evidence>
<dbReference type="AlphaFoldDB" id="A0A510V695"/>
<reference evidence="1 2" key="1">
    <citation type="submission" date="2019-07" db="EMBL/GenBank/DDBJ databases">
        <title>Whole genome shotgun sequence of Cellulomonas xylanilytica NBRC 101102.</title>
        <authorList>
            <person name="Hosoyama A."/>
            <person name="Uohara A."/>
            <person name="Ohji S."/>
            <person name="Ichikawa N."/>
        </authorList>
    </citation>
    <scope>NUCLEOTIDE SEQUENCE [LARGE SCALE GENOMIC DNA]</scope>
    <source>
        <strain evidence="1 2">NBRC 101102</strain>
    </source>
</reference>
<evidence type="ECO:0000313" key="2">
    <source>
        <dbReference type="Proteomes" id="UP000321118"/>
    </source>
</evidence>
<dbReference type="RefSeq" id="WP_146928258.1">
    <property type="nucleotide sequence ID" value="NZ_BJUB01000009.1"/>
</dbReference>
<dbReference type="EMBL" id="BJUB01000009">
    <property type="protein sequence ID" value="GEK22387.1"/>
    <property type="molecule type" value="Genomic_DNA"/>
</dbReference>
<sequence length="132" mass="14477">MTRVTERMFDRLRHCPMPPHAAPPSLWRLIGAPLPVRLATAADPATDAVTLTVVAPPAQDAKNDPELTGLVETIVRHRCCPPAVAARYVGHPEVTIRRLVLAVPELPGTGLESRACDPDEQIRRETVARLQR</sequence>
<protein>
    <submittedName>
        <fullName evidence="1">Uncharacterized protein</fullName>
    </submittedName>
</protein>
<keyword evidence="2" id="KW-1185">Reference proteome</keyword>
<comment type="caution">
    <text evidence="1">The sequence shown here is derived from an EMBL/GenBank/DDBJ whole genome shotgun (WGS) entry which is preliminary data.</text>
</comment>
<proteinExistence type="predicted"/>
<name>A0A510V695_9CELL</name>
<accession>A0A510V695</accession>